<dbReference type="CDD" id="cd02947">
    <property type="entry name" value="TRX_family"/>
    <property type="match status" value="1"/>
</dbReference>
<protein>
    <recommendedName>
        <fullName evidence="1">Thioredoxin domain-containing protein</fullName>
    </recommendedName>
</protein>
<dbReference type="PANTHER" id="PTHR10438">
    <property type="entry name" value="THIOREDOXIN"/>
    <property type="match status" value="1"/>
</dbReference>
<dbReference type="Gene3D" id="3.40.30.10">
    <property type="entry name" value="Glutaredoxin"/>
    <property type="match status" value="1"/>
</dbReference>
<dbReference type="OrthoDB" id="10263751at2759"/>
<dbReference type="PANTHER" id="PTHR10438:SF463">
    <property type="entry name" value="THIOREDOXIN"/>
    <property type="match status" value="1"/>
</dbReference>
<evidence type="ECO:0000313" key="3">
    <source>
        <dbReference type="Proteomes" id="UP000612055"/>
    </source>
</evidence>
<evidence type="ECO:0000259" key="1">
    <source>
        <dbReference type="Pfam" id="PF00085"/>
    </source>
</evidence>
<evidence type="ECO:0000313" key="2">
    <source>
        <dbReference type="EMBL" id="KAG2485875.1"/>
    </source>
</evidence>
<dbReference type="Proteomes" id="UP000612055">
    <property type="component" value="Unassembled WGS sequence"/>
</dbReference>
<dbReference type="InterPro" id="IPR013766">
    <property type="entry name" value="Thioredoxin_domain"/>
</dbReference>
<sequence length="179" mass="20011">MLAQQASRLQARRPAPGARRVVIRSALDTPRQSVDPMAAKPRAAKAEPGGVWSIQTPEDVDKVLGENKDRLVLIMCKASHCKPCKTFMPKYYRMAELLEDSVLCELTGDMSQELKKMMISWGVKSTPTFRMYRNGELVGSTTGSKETKLLPVLTELLLDTEKGKRMQPEDLEDPTTDDD</sequence>
<feature type="domain" description="Thioredoxin" evidence="1">
    <location>
        <begin position="66"/>
        <end position="150"/>
    </location>
</feature>
<gene>
    <name evidence="2" type="ORF">HYH03_015458</name>
</gene>
<name>A0A836BR69_9CHLO</name>
<dbReference type="Pfam" id="PF00085">
    <property type="entry name" value="Thioredoxin"/>
    <property type="match status" value="1"/>
</dbReference>
<dbReference type="InterPro" id="IPR050620">
    <property type="entry name" value="Thioredoxin_H-type-like"/>
</dbReference>
<dbReference type="EMBL" id="JAEHOE010000121">
    <property type="protein sequence ID" value="KAG2485875.1"/>
    <property type="molecule type" value="Genomic_DNA"/>
</dbReference>
<comment type="caution">
    <text evidence="2">The sequence shown here is derived from an EMBL/GenBank/DDBJ whole genome shotgun (WGS) entry which is preliminary data.</text>
</comment>
<reference evidence="2" key="1">
    <citation type="journal article" date="2020" name="bioRxiv">
        <title>Comparative genomics of Chlamydomonas.</title>
        <authorList>
            <person name="Craig R.J."/>
            <person name="Hasan A.R."/>
            <person name="Ness R.W."/>
            <person name="Keightley P.D."/>
        </authorList>
    </citation>
    <scope>NUCLEOTIDE SEQUENCE</scope>
    <source>
        <strain evidence="2">CCAP 11/70</strain>
    </source>
</reference>
<keyword evidence="3" id="KW-1185">Reference proteome</keyword>
<dbReference type="InterPro" id="IPR036249">
    <property type="entry name" value="Thioredoxin-like_sf"/>
</dbReference>
<accession>A0A836BR69</accession>
<proteinExistence type="predicted"/>
<organism evidence="2 3">
    <name type="scientific">Edaphochlamys debaryana</name>
    <dbReference type="NCBI Taxonomy" id="47281"/>
    <lineage>
        <taxon>Eukaryota</taxon>
        <taxon>Viridiplantae</taxon>
        <taxon>Chlorophyta</taxon>
        <taxon>core chlorophytes</taxon>
        <taxon>Chlorophyceae</taxon>
        <taxon>CS clade</taxon>
        <taxon>Chlamydomonadales</taxon>
        <taxon>Chlamydomonadales incertae sedis</taxon>
        <taxon>Edaphochlamys</taxon>
    </lineage>
</organism>
<dbReference type="SUPFAM" id="SSF52833">
    <property type="entry name" value="Thioredoxin-like"/>
    <property type="match status" value="1"/>
</dbReference>
<dbReference type="AlphaFoldDB" id="A0A836BR69"/>